<gene>
    <name evidence="1" type="ORF">OJ253_1028</name>
</gene>
<name>A0A9D5HVF3_9CRYT</name>
<dbReference type="Proteomes" id="UP001067231">
    <property type="component" value="Unassembled WGS sequence"/>
</dbReference>
<evidence type="ECO:0000313" key="1">
    <source>
        <dbReference type="EMBL" id="KAJ1610914.1"/>
    </source>
</evidence>
<dbReference type="InterPro" id="IPR051616">
    <property type="entry name" value="Cul2-RING_E3_ligase_SR"/>
</dbReference>
<dbReference type="EMBL" id="JAPCXC010000021">
    <property type="protein sequence ID" value="KAJ1610914.1"/>
    <property type="molecule type" value="Genomic_DNA"/>
</dbReference>
<protein>
    <submittedName>
        <fullName evidence="1">Ankyrin-related protein</fullName>
    </submittedName>
</protein>
<dbReference type="InterPro" id="IPR011990">
    <property type="entry name" value="TPR-like_helical_dom_sf"/>
</dbReference>
<dbReference type="SMART" id="SM00248">
    <property type="entry name" value="ANK"/>
    <property type="match status" value="6"/>
</dbReference>
<dbReference type="InterPro" id="IPR002110">
    <property type="entry name" value="Ankyrin_rpt"/>
</dbReference>
<dbReference type="InterPro" id="IPR036770">
    <property type="entry name" value="Ankyrin_rpt-contain_sf"/>
</dbReference>
<dbReference type="PANTHER" id="PTHR46224">
    <property type="entry name" value="ANKYRIN REPEAT FAMILY PROTEIN"/>
    <property type="match status" value="1"/>
</dbReference>
<dbReference type="SUPFAM" id="SSF48452">
    <property type="entry name" value="TPR-like"/>
    <property type="match status" value="1"/>
</dbReference>
<sequence length="506" mass="56411">MSSTKQAESSNIGDAYGDITRLFNTVTNGTTVEAIKYIIALVGNSKEKMDIEEHLLGYKDGNGRNVSHFVCSAKRNDTLKAIIKLAPGVVNSLDNSHENPLFLSVRAQDIESVTTLLENGVEIATRNSSGCNVLHYACQAADLGLVKLIISAMESKYPSEMDSFINTCSDEFGTPLQWACMTNNKELINYLLSHRADPNRAPTDRSIPSSLMIAIGIGNIELTELLLESGALLEEAKDSEGYTPIFCAIEKNDVQLLSLIIEHMKLQSCDVSNQIIKGNSIYSHAVNNRCSEEILDILKSHALDSIKMDTIKQIERGQSIQTESVESMESVEYSTVSSDNNTSTLDTPHEVIMEQEIEDKDSYDEKEAERLKADANSLFKEGNFTESIATYSNALNHLRMKKRDLSENAITLKSSILSNRCLSYIKTGDCSKALFDAKSCIYINPDWSKGYYRCSQAYQLMGDTASQACYLWDAITKESSSSMLKQEYLDLFSQIMRRHRKSQQQQ</sequence>
<comment type="caution">
    <text evidence="1">The sequence shown here is derived from an EMBL/GenBank/DDBJ whole genome shotgun (WGS) entry which is preliminary data.</text>
</comment>
<dbReference type="Pfam" id="PF12796">
    <property type="entry name" value="Ank_2"/>
    <property type="match status" value="2"/>
</dbReference>
<proteinExistence type="predicted"/>
<dbReference type="OrthoDB" id="194358at2759"/>
<dbReference type="PANTHER" id="PTHR46224:SF6">
    <property type="entry name" value="ANKYRIN REPEAT FAMILY PROTEIN"/>
    <property type="match status" value="1"/>
</dbReference>
<organism evidence="1">
    <name type="scientific">Cryptosporidium canis</name>
    <dbReference type="NCBI Taxonomy" id="195482"/>
    <lineage>
        <taxon>Eukaryota</taxon>
        <taxon>Sar</taxon>
        <taxon>Alveolata</taxon>
        <taxon>Apicomplexa</taxon>
        <taxon>Conoidasida</taxon>
        <taxon>Coccidia</taxon>
        <taxon>Eucoccidiorida</taxon>
        <taxon>Eimeriorina</taxon>
        <taxon>Cryptosporidiidae</taxon>
        <taxon>Cryptosporidium</taxon>
    </lineage>
</organism>
<reference evidence="1" key="1">
    <citation type="submission" date="2022-10" db="EMBL/GenBank/DDBJ databases">
        <title>Adaptive evolution leads to modifications in subtelomeric GC content in a zoonotic Cryptosporidium species.</title>
        <authorList>
            <person name="Li J."/>
            <person name="Feng Y."/>
            <person name="Xiao L."/>
        </authorList>
    </citation>
    <scope>NUCLEOTIDE SEQUENCE</scope>
    <source>
        <strain evidence="1">33844</strain>
    </source>
</reference>
<dbReference type="Gene3D" id="1.25.40.20">
    <property type="entry name" value="Ankyrin repeat-containing domain"/>
    <property type="match status" value="1"/>
</dbReference>
<dbReference type="Gene3D" id="1.25.40.10">
    <property type="entry name" value="Tetratricopeptide repeat domain"/>
    <property type="match status" value="1"/>
</dbReference>
<dbReference type="SUPFAM" id="SSF48403">
    <property type="entry name" value="Ankyrin repeat"/>
    <property type="match status" value="1"/>
</dbReference>
<accession>A0A9D5HVF3</accession>
<dbReference type="AlphaFoldDB" id="A0A9D5HVF3"/>